<dbReference type="EMBL" id="ML121556">
    <property type="protein sequence ID" value="RPB21827.1"/>
    <property type="molecule type" value="Genomic_DNA"/>
</dbReference>
<evidence type="ECO:0000313" key="1">
    <source>
        <dbReference type="EMBL" id="RPB21827.1"/>
    </source>
</evidence>
<name>A0A3N4LG18_9PEZI</name>
<organism evidence="1 2">
    <name type="scientific">Terfezia boudieri ATCC MYA-4762</name>
    <dbReference type="NCBI Taxonomy" id="1051890"/>
    <lineage>
        <taxon>Eukaryota</taxon>
        <taxon>Fungi</taxon>
        <taxon>Dikarya</taxon>
        <taxon>Ascomycota</taxon>
        <taxon>Pezizomycotina</taxon>
        <taxon>Pezizomycetes</taxon>
        <taxon>Pezizales</taxon>
        <taxon>Pezizaceae</taxon>
        <taxon>Terfezia</taxon>
    </lineage>
</organism>
<dbReference type="AlphaFoldDB" id="A0A3N4LG18"/>
<accession>A0A3N4LG18</accession>
<protein>
    <submittedName>
        <fullName evidence="1">Uncharacterized protein</fullName>
    </submittedName>
</protein>
<sequence length="89" mass="9679">MDPIESLAPIKIYTFTTSNPGQTGNWVICEFVQDLKTMQKAADGNTEIVKVEVLRKVGVLKTDSCSELVLGVGENYSVLGKINALLFST</sequence>
<gene>
    <name evidence="1" type="ORF">L211DRAFT_840191</name>
</gene>
<dbReference type="InParanoid" id="A0A3N4LG18"/>
<proteinExistence type="predicted"/>
<dbReference type="Proteomes" id="UP000267821">
    <property type="component" value="Unassembled WGS sequence"/>
</dbReference>
<keyword evidence="2" id="KW-1185">Reference proteome</keyword>
<evidence type="ECO:0000313" key="2">
    <source>
        <dbReference type="Proteomes" id="UP000267821"/>
    </source>
</evidence>
<dbReference type="OrthoDB" id="5475656at2759"/>
<reference evidence="1 2" key="1">
    <citation type="journal article" date="2018" name="Nat. Ecol. Evol.">
        <title>Pezizomycetes genomes reveal the molecular basis of ectomycorrhizal truffle lifestyle.</title>
        <authorList>
            <person name="Murat C."/>
            <person name="Payen T."/>
            <person name="Noel B."/>
            <person name="Kuo A."/>
            <person name="Morin E."/>
            <person name="Chen J."/>
            <person name="Kohler A."/>
            <person name="Krizsan K."/>
            <person name="Balestrini R."/>
            <person name="Da Silva C."/>
            <person name="Montanini B."/>
            <person name="Hainaut M."/>
            <person name="Levati E."/>
            <person name="Barry K.W."/>
            <person name="Belfiori B."/>
            <person name="Cichocki N."/>
            <person name="Clum A."/>
            <person name="Dockter R.B."/>
            <person name="Fauchery L."/>
            <person name="Guy J."/>
            <person name="Iotti M."/>
            <person name="Le Tacon F."/>
            <person name="Lindquist E.A."/>
            <person name="Lipzen A."/>
            <person name="Malagnac F."/>
            <person name="Mello A."/>
            <person name="Molinier V."/>
            <person name="Miyauchi S."/>
            <person name="Poulain J."/>
            <person name="Riccioni C."/>
            <person name="Rubini A."/>
            <person name="Sitrit Y."/>
            <person name="Splivallo R."/>
            <person name="Traeger S."/>
            <person name="Wang M."/>
            <person name="Zifcakova L."/>
            <person name="Wipf D."/>
            <person name="Zambonelli A."/>
            <person name="Paolocci F."/>
            <person name="Nowrousian M."/>
            <person name="Ottonello S."/>
            <person name="Baldrian P."/>
            <person name="Spatafora J.W."/>
            <person name="Henrissat B."/>
            <person name="Nagy L.G."/>
            <person name="Aury J.M."/>
            <person name="Wincker P."/>
            <person name="Grigoriev I.V."/>
            <person name="Bonfante P."/>
            <person name="Martin F.M."/>
        </authorList>
    </citation>
    <scope>NUCLEOTIDE SEQUENCE [LARGE SCALE GENOMIC DNA]</scope>
    <source>
        <strain evidence="1 2">ATCC MYA-4762</strain>
    </source>
</reference>